<dbReference type="OrthoDB" id="431202at2759"/>
<dbReference type="InterPro" id="IPR022127">
    <property type="entry name" value="STIMATE/YPL162C"/>
</dbReference>
<comment type="caution">
    <text evidence="2">The sequence shown here is derived from an EMBL/GenBank/DDBJ whole genome shotgun (WGS) entry which is preliminary data.</text>
</comment>
<dbReference type="AlphaFoldDB" id="A0A397VR09"/>
<protein>
    <submittedName>
        <fullName evidence="2">Vaculolar membrane protein</fullName>
    </submittedName>
</protein>
<dbReference type="PANTHER" id="PTHR31735">
    <property type="entry name" value="VACUOLAR MEMBRANE PROTEIN YPL162C"/>
    <property type="match status" value="1"/>
</dbReference>
<dbReference type="PROSITE" id="PS51257">
    <property type="entry name" value="PROKAR_LIPOPROTEIN"/>
    <property type="match status" value="1"/>
</dbReference>
<feature type="transmembrane region" description="Helical" evidence="1">
    <location>
        <begin position="15"/>
        <end position="33"/>
    </location>
</feature>
<keyword evidence="1" id="KW-0812">Transmembrane</keyword>
<dbReference type="Pfam" id="PF12400">
    <property type="entry name" value="STIMATE"/>
    <property type="match status" value="1"/>
</dbReference>
<dbReference type="EMBL" id="QKWP01000194">
    <property type="protein sequence ID" value="RIB24964.1"/>
    <property type="molecule type" value="Genomic_DNA"/>
</dbReference>
<feature type="transmembrane region" description="Helical" evidence="1">
    <location>
        <begin position="54"/>
        <end position="72"/>
    </location>
</feature>
<dbReference type="STRING" id="44941.A0A397VR09"/>
<keyword evidence="3" id="KW-1185">Reference proteome</keyword>
<accession>A0A397VR09</accession>
<name>A0A397VR09_9GLOM</name>
<feature type="transmembrane region" description="Helical" evidence="1">
    <location>
        <begin position="84"/>
        <end position="105"/>
    </location>
</feature>
<dbReference type="GO" id="GO:0016020">
    <property type="term" value="C:membrane"/>
    <property type="evidence" value="ECO:0007669"/>
    <property type="project" value="TreeGrafter"/>
</dbReference>
<sequence length="297" mass="34117">MGKALQQKCVLVDKFAIFVQILLGACAFSTLIYKRHRERPQRPLRIWFYDVSKQMLGAGMVHGLNIIVSYISGSSEDDYTNPCVWYFLNILVDCTVGVFILYVFLKAVQYTASTLGIEGVKSGEYGDPPRFEWWARQTVEFIISILLMKIVIVITFRHFPFLFDFGEWFLGWTLYDARLQVVFVMLVFPLVMNTVQFWLVDQVIKKKLEGVKLEDSGDEEHVFLPVDASDDEMEYHESIQSYLKNGSTISISSITSASAALLRKSLSNTFTDKNNLENKDTEDETYIELRAASPYRL</sequence>
<keyword evidence="1" id="KW-0472">Membrane</keyword>
<dbReference type="Proteomes" id="UP000266673">
    <property type="component" value="Unassembled WGS sequence"/>
</dbReference>
<evidence type="ECO:0000256" key="1">
    <source>
        <dbReference type="SAM" id="Phobius"/>
    </source>
</evidence>
<proteinExistence type="predicted"/>
<evidence type="ECO:0000313" key="3">
    <source>
        <dbReference type="Proteomes" id="UP000266673"/>
    </source>
</evidence>
<dbReference type="PANTHER" id="PTHR31735:SF1">
    <property type="entry name" value="VACUOLAR MEMBRANE PROTEIN YPL162C"/>
    <property type="match status" value="1"/>
</dbReference>
<evidence type="ECO:0000313" key="2">
    <source>
        <dbReference type="EMBL" id="RIB24964.1"/>
    </source>
</evidence>
<organism evidence="2 3">
    <name type="scientific">Gigaspora rosea</name>
    <dbReference type="NCBI Taxonomy" id="44941"/>
    <lineage>
        <taxon>Eukaryota</taxon>
        <taxon>Fungi</taxon>
        <taxon>Fungi incertae sedis</taxon>
        <taxon>Mucoromycota</taxon>
        <taxon>Glomeromycotina</taxon>
        <taxon>Glomeromycetes</taxon>
        <taxon>Diversisporales</taxon>
        <taxon>Gigasporaceae</taxon>
        <taxon>Gigaspora</taxon>
    </lineage>
</organism>
<gene>
    <name evidence="2" type="ORF">C2G38_2013175</name>
</gene>
<feature type="transmembrane region" description="Helical" evidence="1">
    <location>
        <begin position="139"/>
        <end position="159"/>
    </location>
</feature>
<feature type="transmembrane region" description="Helical" evidence="1">
    <location>
        <begin position="179"/>
        <end position="200"/>
    </location>
</feature>
<reference evidence="2 3" key="1">
    <citation type="submission" date="2018-06" db="EMBL/GenBank/DDBJ databases">
        <title>Comparative genomics reveals the genomic features of Rhizophagus irregularis, R. cerebriforme, R. diaphanum and Gigaspora rosea, and their symbiotic lifestyle signature.</title>
        <authorList>
            <person name="Morin E."/>
            <person name="San Clemente H."/>
            <person name="Chen E.C.H."/>
            <person name="De La Providencia I."/>
            <person name="Hainaut M."/>
            <person name="Kuo A."/>
            <person name="Kohler A."/>
            <person name="Murat C."/>
            <person name="Tang N."/>
            <person name="Roy S."/>
            <person name="Loubradou J."/>
            <person name="Henrissat B."/>
            <person name="Grigoriev I.V."/>
            <person name="Corradi N."/>
            <person name="Roux C."/>
            <person name="Martin F.M."/>
        </authorList>
    </citation>
    <scope>NUCLEOTIDE SEQUENCE [LARGE SCALE GENOMIC DNA]</scope>
    <source>
        <strain evidence="2 3">DAOM 194757</strain>
    </source>
</reference>
<keyword evidence="1" id="KW-1133">Transmembrane helix</keyword>